<evidence type="ECO:0000256" key="6">
    <source>
        <dbReference type="SAM" id="Coils"/>
    </source>
</evidence>
<evidence type="ECO:0000256" key="3">
    <source>
        <dbReference type="ARBA" id="ARBA00022801"/>
    </source>
</evidence>
<dbReference type="GO" id="GO:0003924">
    <property type="term" value="F:GTPase activity"/>
    <property type="evidence" value="ECO:0007669"/>
    <property type="project" value="InterPro"/>
</dbReference>
<dbReference type="InterPro" id="IPR027417">
    <property type="entry name" value="P-loop_NTPase"/>
</dbReference>
<dbReference type="Proteomes" id="UP000076268">
    <property type="component" value="Unassembled WGS sequence"/>
</dbReference>
<evidence type="ECO:0000256" key="1">
    <source>
        <dbReference type="ARBA" id="ARBA00004370"/>
    </source>
</evidence>
<comment type="subcellular location">
    <subcellularLocation>
        <location evidence="1">Membrane</location>
    </subcellularLocation>
</comment>
<evidence type="ECO:0000313" key="8">
    <source>
        <dbReference type="EMBL" id="KYZ78097.1"/>
    </source>
</evidence>
<dbReference type="GO" id="GO:0008053">
    <property type="term" value="P:mitochondrial fusion"/>
    <property type="evidence" value="ECO:0007669"/>
    <property type="project" value="TreeGrafter"/>
</dbReference>
<dbReference type="EMBL" id="LSGP01000001">
    <property type="protein sequence ID" value="KYZ78097.1"/>
    <property type="molecule type" value="Genomic_DNA"/>
</dbReference>
<dbReference type="GO" id="GO:0005525">
    <property type="term" value="F:GTP binding"/>
    <property type="evidence" value="ECO:0007669"/>
    <property type="project" value="UniProtKB-KW"/>
</dbReference>
<keyword evidence="9" id="KW-1185">Reference proteome</keyword>
<dbReference type="PANTHER" id="PTHR10465:SF0">
    <property type="entry name" value="SARCALUMENIN"/>
    <property type="match status" value="1"/>
</dbReference>
<name>A0A154BW00_ANASB</name>
<comment type="caution">
    <text evidence="8">The sequence shown here is derived from an EMBL/GenBank/DDBJ whole genome shotgun (WGS) entry which is preliminary data.</text>
</comment>
<accession>A0A154BW00</accession>
<dbReference type="GO" id="GO:0016020">
    <property type="term" value="C:membrane"/>
    <property type="evidence" value="ECO:0007669"/>
    <property type="project" value="UniProtKB-SubCell"/>
</dbReference>
<keyword evidence="2" id="KW-0547">Nucleotide-binding</keyword>
<evidence type="ECO:0000256" key="5">
    <source>
        <dbReference type="ARBA" id="ARBA00023136"/>
    </source>
</evidence>
<feature type="domain" description="Dynamin N-terminal" evidence="7">
    <location>
        <begin position="72"/>
        <end position="294"/>
    </location>
</feature>
<dbReference type="Pfam" id="PF00350">
    <property type="entry name" value="Dynamin_N"/>
    <property type="match status" value="1"/>
</dbReference>
<protein>
    <recommendedName>
        <fullName evidence="7">Dynamin N-terminal domain-containing protein</fullName>
    </recommendedName>
</protein>
<gene>
    <name evidence="8" type="ORF">AXX12_00695</name>
</gene>
<evidence type="ECO:0000259" key="7">
    <source>
        <dbReference type="Pfam" id="PF00350"/>
    </source>
</evidence>
<keyword evidence="4" id="KW-0342">GTP-binding</keyword>
<dbReference type="PANTHER" id="PTHR10465">
    <property type="entry name" value="TRANSMEMBRANE GTPASE FZO1"/>
    <property type="match status" value="1"/>
</dbReference>
<feature type="coiled-coil region" evidence="6">
    <location>
        <begin position="450"/>
        <end position="477"/>
    </location>
</feature>
<dbReference type="STRING" id="1794912.AXX12_00695"/>
<dbReference type="OrthoDB" id="9802035at2"/>
<dbReference type="SUPFAM" id="SSF52540">
    <property type="entry name" value="P-loop containing nucleoside triphosphate hydrolases"/>
    <property type="match status" value="1"/>
</dbReference>
<dbReference type="InterPro" id="IPR045063">
    <property type="entry name" value="Dynamin_N"/>
</dbReference>
<keyword evidence="3" id="KW-0378">Hydrolase</keyword>
<evidence type="ECO:0000256" key="4">
    <source>
        <dbReference type="ARBA" id="ARBA00023134"/>
    </source>
</evidence>
<proteinExistence type="predicted"/>
<dbReference type="InterPro" id="IPR027094">
    <property type="entry name" value="Mitofusin_fam"/>
</dbReference>
<evidence type="ECO:0000256" key="2">
    <source>
        <dbReference type="ARBA" id="ARBA00022741"/>
    </source>
</evidence>
<reference evidence="8 9" key="1">
    <citation type="submission" date="2016-02" db="EMBL/GenBank/DDBJ databases">
        <title>Anaerosporomusa subterraneum gen. nov., sp. nov., a spore-forming obligate anaerobe isolated from saprolite.</title>
        <authorList>
            <person name="Choi J.K."/>
            <person name="Shah M."/>
            <person name="Yee N."/>
        </authorList>
    </citation>
    <scope>NUCLEOTIDE SEQUENCE [LARGE SCALE GENOMIC DNA]</scope>
    <source>
        <strain evidence="8 9">RU4</strain>
    </source>
</reference>
<dbReference type="Gene3D" id="3.40.50.300">
    <property type="entry name" value="P-loop containing nucleotide triphosphate hydrolases"/>
    <property type="match status" value="1"/>
</dbReference>
<keyword evidence="5" id="KW-0472">Membrane</keyword>
<organism evidence="8 9">
    <name type="scientific">Anaerosporomusa subterranea</name>
    <dbReference type="NCBI Taxonomy" id="1794912"/>
    <lineage>
        <taxon>Bacteria</taxon>
        <taxon>Bacillati</taxon>
        <taxon>Bacillota</taxon>
        <taxon>Negativicutes</taxon>
        <taxon>Acetonemataceae</taxon>
        <taxon>Anaerosporomusa</taxon>
    </lineage>
</organism>
<evidence type="ECO:0000313" key="9">
    <source>
        <dbReference type="Proteomes" id="UP000076268"/>
    </source>
</evidence>
<dbReference type="AlphaFoldDB" id="A0A154BW00"/>
<sequence>MSEMIIDSTRQEVIRLLHEQRGMLEQLLSTPNLLKSQQDNQQRSLNREDIGQWLEILNGEIYKAERLEVTFAVVGTMKAGKSTTINAIVGTEVLPNRNQPMTTLPTVIRHRLGQKEPILTFPNPRPFNEIIEKLRDDLEAKRQAGQLAEAAFSATDDGKELIESILDGSLTQVRDTYHGYEEIYQFLKCINDIWRLCSSDCINIDMDMYLDEYDEIHEFPAIEVEFFHLRDQTDPNQGRFTLIDTPGPNEAGQTYLKHIMQEQLEKASAVLAVLDYTQLSAEADAEVREALDEIASLTDNRLFILVNKFDQKDRHGMDVDVLRSYVVKNLFEGRLERDRVHPVSSKYGYLANRALSELAFSGALPDYKANPWVEDFGRIALGACWESEIEDPEEVQYRAAKLWRNSLFDKPLTEVIKKGSENAALISLRSAVAKMDEFDRRVVEGLQLKQKAINIDIKVLEEHIKSLEEDIRLIKVARDDARSIIDESILLLQMEINDLFAGCDSIVKKEVQAIFSGGQSRNWVKQRLQGFIDHTPTTAKPLAVNFDPDGSNDFQTEAEAKQFLNRLIEAVHKHIEPVLNEMQVKTQQTVDDMSIDIWAGVNRRLQKILSAAEQRLNDSFSVSLEFPKPKVRPVAIDFAELRQGVVKEDTVSKTATRQERKWYTLWCRKHDVAYQYEEQIYRIYTREIAGQLQALLEDDHRRVRTALDSYVQNEFSKAIHTYFMEMANYLERFKGDLIDSKHDQELEGDRLAKLQTAMEELHRLTFRHRNDVRAAENELPNGGEQSPHLHCIKTA</sequence>
<keyword evidence="6" id="KW-0175">Coiled coil</keyword>